<gene>
    <name evidence="4" type="ORF">C1850_03460</name>
</gene>
<proteinExistence type="predicted"/>
<name>A0A369P284_9ACTN</name>
<dbReference type="SUPFAM" id="SSF46689">
    <property type="entry name" value="Homeodomain-like"/>
    <property type="match status" value="1"/>
</dbReference>
<dbReference type="Pfam" id="PF14278">
    <property type="entry name" value="TetR_C_8"/>
    <property type="match status" value="1"/>
</dbReference>
<dbReference type="EMBL" id="PPUT01000006">
    <property type="protein sequence ID" value="RDC45878.1"/>
    <property type="molecule type" value="Genomic_DNA"/>
</dbReference>
<evidence type="ECO:0000313" key="5">
    <source>
        <dbReference type="Proteomes" id="UP000253805"/>
    </source>
</evidence>
<feature type="domain" description="HTH tetR-type" evidence="2">
    <location>
        <begin position="23"/>
        <end position="52"/>
    </location>
</feature>
<organism evidence="4 5">
    <name type="scientific">Adlercreutzia equolifaciens subsp. celatus</name>
    <dbReference type="NCBI Taxonomy" id="394340"/>
    <lineage>
        <taxon>Bacteria</taxon>
        <taxon>Bacillati</taxon>
        <taxon>Actinomycetota</taxon>
        <taxon>Coriobacteriia</taxon>
        <taxon>Eggerthellales</taxon>
        <taxon>Eggerthellaceae</taxon>
        <taxon>Adlercreutzia</taxon>
    </lineage>
</organism>
<evidence type="ECO:0000259" key="3">
    <source>
        <dbReference type="Pfam" id="PF14278"/>
    </source>
</evidence>
<evidence type="ECO:0000313" key="4">
    <source>
        <dbReference type="EMBL" id="RDC45878.1"/>
    </source>
</evidence>
<reference evidence="4 5" key="1">
    <citation type="journal article" date="2018" name="Elife">
        <title>Discovery and characterization of a prevalent human gut bacterial enzyme sufficient for the inactivation of a family of plant toxins.</title>
        <authorList>
            <person name="Koppel N."/>
            <person name="Bisanz J.E."/>
            <person name="Pandelia M.E."/>
            <person name="Turnbaugh P.J."/>
            <person name="Balskus E.P."/>
        </authorList>
    </citation>
    <scope>NUCLEOTIDE SEQUENCE [LARGE SCALE GENOMIC DNA]</scope>
    <source>
        <strain evidence="4 5">OB21 GAM 11</strain>
    </source>
</reference>
<dbReference type="GO" id="GO:0003677">
    <property type="term" value="F:DNA binding"/>
    <property type="evidence" value="ECO:0007669"/>
    <property type="project" value="UniProtKB-KW"/>
</dbReference>
<comment type="caution">
    <text evidence="4">The sequence shown here is derived from an EMBL/GenBank/DDBJ whole genome shotgun (WGS) entry which is preliminary data.</text>
</comment>
<protein>
    <submittedName>
        <fullName evidence="4">Uncharacterized protein</fullName>
    </submittedName>
</protein>
<dbReference type="InterPro" id="IPR009057">
    <property type="entry name" value="Homeodomain-like_sf"/>
</dbReference>
<keyword evidence="1" id="KW-0238">DNA-binding</keyword>
<dbReference type="Gene3D" id="1.10.357.10">
    <property type="entry name" value="Tetracycline Repressor, domain 2"/>
    <property type="match status" value="1"/>
</dbReference>
<dbReference type="AlphaFoldDB" id="A0A369P284"/>
<dbReference type="Proteomes" id="UP000253805">
    <property type="component" value="Unassembled WGS sequence"/>
</dbReference>
<accession>A0A369P284</accession>
<evidence type="ECO:0000256" key="1">
    <source>
        <dbReference type="ARBA" id="ARBA00023125"/>
    </source>
</evidence>
<evidence type="ECO:0000259" key="2">
    <source>
        <dbReference type="Pfam" id="PF00440"/>
    </source>
</evidence>
<sequence>MRRQVFPLSKQVETRLRIMHAVDRPIDELTCAAICAKADVSRQLFYRYFDSKFDIPYWFATECDRSTISEIGRSLTWEEGFSDFFSLLHDERETLRHFTSSKESRSSRHRADARRADIFCETIALNGGIVDGDLRFYAEMYANCFNKAFATWIDSGMERAPEDMARLVCGLVPPALRKAVCGSKF</sequence>
<dbReference type="Pfam" id="PF00440">
    <property type="entry name" value="TetR_N"/>
    <property type="match status" value="1"/>
</dbReference>
<dbReference type="InterPro" id="IPR001647">
    <property type="entry name" value="HTH_TetR"/>
</dbReference>
<feature type="domain" description="Transcriptional regulator TetR C-terminal Firmicutes type" evidence="3">
    <location>
        <begin position="76"/>
        <end position="171"/>
    </location>
</feature>
<dbReference type="RefSeq" id="WP_114539959.1">
    <property type="nucleotide sequence ID" value="NZ_CAKXPL010000011.1"/>
</dbReference>
<dbReference type="InterPro" id="IPR039532">
    <property type="entry name" value="TetR_C_Firmicutes"/>
</dbReference>